<accession>A0ABT9VM52</accession>
<reference evidence="1 2" key="1">
    <citation type="submission" date="2023-07" db="EMBL/GenBank/DDBJ databases">
        <title>Genomic Encyclopedia of Type Strains, Phase IV (KMG-IV): sequencing the most valuable type-strain genomes for metagenomic binning, comparative biology and taxonomic classification.</title>
        <authorList>
            <person name="Goeker M."/>
        </authorList>
    </citation>
    <scope>NUCLEOTIDE SEQUENCE [LARGE SCALE GENOMIC DNA]</scope>
    <source>
        <strain evidence="1 2">DSM 19092</strain>
    </source>
</reference>
<dbReference type="SUPFAM" id="SSF55718">
    <property type="entry name" value="SCP-like"/>
    <property type="match status" value="1"/>
</dbReference>
<gene>
    <name evidence="1" type="ORF">J2S06_001118</name>
</gene>
<dbReference type="InterPro" id="IPR036527">
    <property type="entry name" value="SCP2_sterol-bd_dom_sf"/>
</dbReference>
<evidence type="ECO:0000313" key="1">
    <source>
        <dbReference type="EMBL" id="MDQ0162044.1"/>
    </source>
</evidence>
<dbReference type="EMBL" id="JAUSTR010000002">
    <property type="protein sequence ID" value="MDQ0162044.1"/>
    <property type="molecule type" value="Genomic_DNA"/>
</dbReference>
<dbReference type="RefSeq" id="WP_419151592.1">
    <property type="nucleotide sequence ID" value="NZ_JAUSTR010000002.1"/>
</dbReference>
<dbReference type="Proteomes" id="UP001225646">
    <property type="component" value="Unassembled WGS sequence"/>
</dbReference>
<keyword evidence="2" id="KW-1185">Reference proteome</keyword>
<protein>
    <submittedName>
        <fullName evidence="1">Sterol carrier protein</fullName>
    </submittedName>
</protein>
<organism evidence="1 2">
    <name type="scientific">Aeribacillus alveayuensis</name>
    <dbReference type="NCBI Taxonomy" id="279215"/>
    <lineage>
        <taxon>Bacteria</taxon>
        <taxon>Bacillati</taxon>
        <taxon>Bacillota</taxon>
        <taxon>Bacilli</taxon>
        <taxon>Bacillales</taxon>
        <taxon>Bacillaceae</taxon>
        <taxon>Aeribacillus</taxon>
    </lineage>
</organism>
<proteinExistence type="predicted"/>
<name>A0ABT9VM52_9BACI</name>
<comment type="caution">
    <text evidence="1">The sequence shown here is derived from an EMBL/GenBank/DDBJ whole genome shotgun (WGS) entry which is preliminary data.</text>
</comment>
<sequence length="116" mass="13076">MLELLTNKVNSCDLIKPLLPKEPIFISFQGSEGKCCHYVLNFKGLQPLKEIPEILHVKIVGNSEQLQELIKGELRLQQLMKLNALKVEGKFRDILKIEAMISLSVSSENSLTSDNI</sequence>
<evidence type="ECO:0000313" key="2">
    <source>
        <dbReference type="Proteomes" id="UP001225646"/>
    </source>
</evidence>